<reference evidence="2 3" key="1">
    <citation type="submission" date="2024-02" db="EMBL/GenBank/DDBJ databases">
        <title>Chromosome-scale genome assembly of the rough periwinkle Littorina saxatilis.</title>
        <authorList>
            <person name="De Jode A."/>
            <person name="Faria R."/>
            <person name="Formenti G."/>
            <person name="Sims Y."/>
            <person name="Smith T.P."/>
            <person name="Tracey A."/>
            <person name="Wood J.M.D."/>
            <person name="Zagrodzka Z.B."/>
            <person name="Johannesson K."/>
            <person name="Butlin R.K."/>
            <person name="Leder E.H."/>
        </authorList>
    </citation>
    <scope>NUCLEOTIDE SEQUENCE [LARGE SCALE GENOMIC DNA]</scope>
    <source>
        <strain evidence="2">Snail1</strain>
        <tissue evidence="2">Muscle</tissue>
    </source>
</reference>
<dbReference type="EMBL" id="JBAMIC010000013">
    <property type="protein sequence ID" value="KAK7097454.1"/>
    <property type="molecule type" value="Genomic_DNA"/>
</dbReference>
<comment type="caution">
    <text evidence="2">The sequence shown here is derived from an EMBL/GenBank/DDBJ whole genome shotgun (WGS) entry which is preliminary data.</text>
</comment>
<organism evidence="2 3">
    <name type="scientific">Littorina saxatilis</name>
    <dbReference type="NCBI Taxonomy" id="31220"/>
    <lineage>
        <taxon>Eukaryota</taxon>
        <taxon>Metazoa</taxon>
        <taxon>Spiralia</taxon>
        <taxon>Lophotrochozoa</taxon>
        <taxon>Mollusca</taxon>
        <taxon>Gastropoda</taxon>
        <taxon>Caenogastropoda</taxon>
        <taxon>Littorinimorpha</taxon>
        <taxon>Littorinoidea</taxon>
        <taxon>Littorinidae</taxon>
        <taxon>Littorina</taxon>
    </lineage>
</organism>
<name>A0AAN9B2E4_9CAEN</name>
<proteinExistence type="predicted"/>
<feature type="signal peptide" evidence="1">
    <location>
        <begin position="1"/>
        <end position="18"/>
    </location>
</feature>
<sequence>MILLSMILFVFGWSGAGAQSQCEFPEKLVGRNMTSNSLGVVFFDNKTTLTLMEGFRDCVSNCPPIPLSFVCSDSRNDQNGIQYFLRSETSPLGVRLNMCWYLSRVTDDKWVYYQGPQDYNTYYYSYVIPDDNANMASTCNLTSPLPVDRYNLLLDTATLTSQGSVCPDIMLGDFSTTLNDATSSCATHFTICNPTARQTITINDTSCTDDAYFTDGGKMDCLHSLAQGNVTYIMTFAPTSDPVSFACMVCIYVLILHYYEGCGVGLGIVGC</sequence>
<evidence type="ECO:0000313" key="3">
    <source>
        <dbReference type="Proteomes" id="UP001374579"/>
    </source>
</evidence>
<dbReference type="AlphaFoldDB" id="A0AAN9B2E4"/>
<protein>
    <submittedName>
        <fullName evidence="2">Uncharacterized protein</fullName>
    </submittedName>
</protein>
<feature type="chain" id="PRO_5042838292" evidence="1">
    <location>
        <begin position="19"/>
        <end position="271"/>
    </location>
</feature>
<accession>A0AAN9B2E4</accession>
<gene>
    <name evidence="2" type="ORF">V1264_004430</name>
</gene>
<evidence type="ECO:0000313" key="2">
    <source>
        <dbReference type="EMBL" id="KAK7097454.1"/>
    </source>
</evidence>
<keyword evidence="3" id="KW-1185">Reference proteome</keyword>
<keyword evidence="1" id="KW-0732">Signal</keyword>
<dbReference type="Proteomes" id="UP001374579">
    <property type="component" value="Unassembled WGS sequence"/>
</dbReference>
<evidence type="ECO:0000256" key="1">
    <source>
        <dbReference type="SAM" id="SignalP"/>
    </source>
</evidence>